<protein>
    <submittedName>
        <fullName evidence="2">Uncharacterized protein</fullName>
    </submittedName>
</protein>
<feature type="compositionally biased region" description="Polar residues" evidence="1">
    <location>
        <begin position="93"/>
        <end position="112"/>
    </location>
</feature>
<name>A0A1J9QHV9_9EURO</name>
<organism evidence="2 3">
    <name type="scientific">Blastomyces percursus</name>
    <dbReference type="NCBI Taxonomy" id="1658174"/>
    <lineage>
        <taxon>Eukaryota</taxon>
        <taxon>Fungi</taxon>
        <taxon>Dikarya</taxon>
        <taxon>Ascomycota</taxon>
        <taxon>Pezizomycotina</taxon>
        <taxon>Eurotiomycetes</taxon>
        <taxon>Eurotiomycetidae</taxon>
        <taxon>Onygenales</taxon>
        <taxon>Ajellomycetaceae</taxon>
        <taxon>Blastomyces</taxon>
    </lineage>
</organism>
<comment type="caution">
    <text evidence="2">The sequence shown here is derived from an EMBL/GenBank/DDBJ whole genome shotgun (WGS) entry which is preliminary data.</text>
</comment>
<feature type="compositionally biased region" description="Basic and acidic residues" evidence="1">
    <location>
        <begin position="314"/>
        <end position="345"/>
    </location>
</feature>
<feature type="compositionally biased region" description="Low complexity" evidence="1">
    <location>
        <begin position="200"/>
        <end position="212"/>
    </location>
</feature>
<reference evidence="2 3" key="1">
    <citation type="submission" date="2015-08" db="EMBL/GenBank/DDBJ databases">
        <title>Emmonsia species relationships and genome sequence.</title>
        <authorList>
            <person name="Cuomo C.A."/>
            <person name="Schwartz I.S."/>
            <person name="Kenyon C."/>
            <person name="De Hoog G.S."/>
            <person name="Govender N.P."/>
            <person name="Botha A."/>
            <person name="Moreno L."/>
            <person name="De Vries M."/>
            <person name="Munoz J.F."/>
            <person name="Stielow J.B."/>
        </authorList>
    </citation>
    <scope>NUCLEOTIDE SEQUENCE [LARGE SCALE GENOMIC DNA]</scope>
    <source>
        <strain evidence="2 3">EI222</strain>
    </source>
</reference>
<feature type="region of interest" description="Disordered" evidence="1">
    <location>
        <begin position="198"/>
        <end position="235"/>
    </location>
</feature>
<feature type="region of interest" description="Disordered" evidence="1">
    <location>
        <begin position="89"/>
        <end position="112"/>
    </location>
</feature>
<dbReference type="VEuPathDB" id="FungiDB:ACJ73_00920"/>
<evidence type="ECO:0000313" key="3">
    <source>
        <dbReference type="Proteomes" id="UP000242791"/>
    </source>
</evidence>
<feature type="region of interest" description="Disordered" evidence="1">
    <location>
        <begin position="267"/>
        <end position="345"/>
    </location>
</feature>
<sequence length="436" mass="49175">MADNGWYRPYHVGSASNIPFFTAPEGGHTSQRRRIHHRILKTTSADNSPSWITKREMMFNHCHGQRRAIRNSMREQSFHSALLGTVSDARPASSFSSPGHSTTTYPNNTRSSRTLQARTYQPNEVLTPPTYMGNNGLYIQQYAPNIYANQTGPRMEFPQYQLDISNRNSLYVMESLSSDPPTTNYLLSSIGYGMPCANDTESSSTGPTTLSTPDILPTQHNDSEPKTPLLVPDREEPGEELVGVGLYDEPEGLPVWDYSVNSYLRLSSDPDSPISLKRSGGKGLKLEETFDPSTIKISQDHDDSDDEEGGQNKNDTEKEKDQCDYHDDCGQKKEIQRENEIRTPEDPKPQIERMMQASHSPFETPHIQQNEPWLLSSQQHDPDSSPVYHLNMAGRSFFFEDEQGLDLIPRKSNQQVTGFPPNMFVPSYAGSMYGWI</sequence>
<evidence type="ECO:0000313" key="2">
    <source>
        <dbReference type="EMBL" id="OJD27674.1"/>
    </source>
</evidence>
<accession>A0A1J9QHV9</accession>
<evidence type="ECO:0000256" key="1">
    <source>
        <dbReference type="SAM" id="MobiDB-lite"/>
    </source>
</evidence>
<keyword evidence="3" id="KW-1185">Reference proteome</keyword>
<dbReference type="Proteomes" id="UP000242791">
    <property type="component" value="Unassembled WGS sequence"/>
</dbReference>
<dbReference type="OrthoDB" id="5378435at2759"/>
<proteinExistence type="predicted"/>
<gene>
    <name evidence="2" type="ORF">ACJ73_00920</name>
</gene>
<dbReference type="AlphaFoldDB" id="A0A1J9QHV9"/>
<dbReference type="EMBL" id="LGTZ01000075">
    <property type="protein sequence ID" value="OJD27674.1"/>
    <property type="molecule type" value="Genomic_DNA"/>
</dbReference>
<dbReference type="STRING" id="1658174.A0A1J9QHV9"/>